<dbReference type="Pfam" id="PF00393">
    <property type="entry name" value="6PGD"/>
    <property type="match status" value="1"/>
</dbReference>
<keyword evidence="5" id="KW-0311">Gluconate utilization</keyword>
<comment type="similarity">
    <text evidence="2">Belongs to the 6-phosphogluconate dehydrogenase family.</text>
</comment>
<gene>
    <name evidence="8" type="ORF">V6N12_053816</name>
</gene>
<sequence>MLESIGDIFLEMVIDCHLFLLHDLLNDEQLTMSAHKFVVGDLIYLKTVNAGRNMAPPTRIGFARLAIIGQNLALNIAEKGFPISVYNRTTSKIDESVKIAKHEGDLHVYGFHDPEYFIQLIQKPRVVIMLVKVGEWYENTEKREKEMSRLDLLYLGMGVSGGEEGARHGPSLMPTESFESYKYIEDILPKVAAQVLDSGPCVTYIGKDGSGKFVKMVHNGIEYGDMQLIAEAYDVLKSVRKLSNEELHSVFSEWNKWELFSFLIEITADIFG</sequence>
<comment type="pathway">
    <text evidence="1">Carbohydrate degradation; pentose phosphate pathway; D-ribulose 5-phosphate from D-glucose 6-phosphate (oxidative stage): step 3/3.</text>
</comment>
<dbReference type="SMART" id="SM01350">
    <property type="entry name" value="6PGD"/>
    <property type="match status" value="1"/>
</dbReference>
<dbReference type="Gene3D" id="3.40.50.720">
    <property type="entry name" value="NAD(P)-binding Rossmann-like Domain"/>
    <property type="match status" value="2"/>
</dbReference>
<dbReference type="PANTHER" id="PTHR11811">
    <property type="entry name" value="6-PHOSPHOGLUCONATE DEHYDROGENASE"/>
    <property type="match status" value="1"/>
</dbReference>
<evidence type="ECO:0000313" key="9">
    <source>
        <dbReference type="Proteomes" id="UP001472677"/>
    </source>
</evidence>
<reference evidence="8 9" key="1">
    <citation type="journal article" date="2024" name="G3 (Bethesda)">
        <title>Genome assembly of Hibiscus sabdariffa L. provides insights into metabolisms of medicinal natural products.</title>
        <authorList>
            <person name="Kim T."/>
        </authorList>
    </citation>
    <scope>NUCLEOTIDE SEQUENCE [LARGE SCALE GENOMIC DNA]</scope>
    <source>
        <strain evidence="8">TK-2024</strain>
        <tissue evidence="8">Old leaves</tissue>
    </source>
</reference>
<keyword evidence="9" id="KW-1185">Reference proteome</keyword>
<keyword evidence="6" id="KW-0570">Pentose shunt</keyword>
<dbReference type="Pfam" id="PF03446">
    <property type="entry name" value="NAD_binding_2"/>
    <property type="match status" value="2"/>
</dbReference>
<proteinExistence type="inferred from homology"/>
<dbReference type="InterPro" id="IPR006115">
    <property type="entry name" value="6PGDH_NADP-bd"/>
</dbReference>
<dbReference type="InterPro" id="IPR006183">
    <property type="entry name" value="Pgluconate_DH"/>
</dbReference>
<dbReference type="InterPro" id="IPR013328">
    <property type="entry name" value="6PGD_dom2"/>
</dbReference>
<evidence type="ECO:0000256" key="3">
    <source>
        <dbReference type="ARBA" id="ARBA00013011"/>
    </source>
</evidence>
<name>A0ABR2DBJ4_9ROSI</name>
<dbReference type="InterPro" id="IPR036291">
    <property type="entry name" value="NAD(P)-bd_dom_sf"/>
</dbReference>
<dbReference type="InterPro" id="IPR008927">
    <property type="entry name" value="6-PGluconate_DH-like_C_sf"/>
</dbReference>
<evidence type="ECO:0000256" key="2">
    <source>
        <dbReference type="ARBA" id="ARBA00008419"/>
    </source>
</evidence>
<organism evidence="8 9">
    <name type="scientific">Hibiscus sabdariffa</name>
    <name type="common">roselle</name>
    <dbReference type="NCBI Taxonomy" id="183260"/>
    <lineage>
        <taxon>Eukaryota</taxon>
        <taxon>Viridiplantae</taxon>
        <taxon>Streptophyta</taxon>
        <taxon>Embryophyta</taxon>
        <taxon>Tracheophyta</taxon>
        <taxon>Spermatophyta</taxon>
        <taxon>Magnoliopsida</taxon>
        <taxon>eudicotyledons</taxon>
        <taxon>Gunneridae</taxon>
        <taxon>Pentapetalae</taxon>
        <taxon>rosids</taxon>
        <taxon>malvids</taxon>
        <taxon>Malvales</taxon>
        <taxon>Malvaceae</taxon>
        <taxon>Malvoideae</taxon>
        <taxon>Hibiscus</taxon>
    </lineage>
</organism>
<evidence type="ECO:0000256" key="5">
    <source>
        <dbReference type="ARBA" id="ARBA00023064"/>
    </source>
</evidence>
<dbReference type="SUPFAM" id="SSF51735">
    <property type="entry name" value="NAD(P)-binding Rossmann-fold domains"/>
    <property type="match status" value="1"/>
</dbReference>
<evidence type="ECO:0000256" key="6">
    <source>
        <dbReference type="ARBA" id="ARBA00023126"/>
    </source>
</evidence>
<accession>A0ABR2DBJ4</accession>
<dbReference type="SUPFAM" id="SSF48179">
    <property type="entry name" value="6-phosphogluconate dehydrogenase C-terminal domain-like"/>
    <property type="match status" value="1"/>
</dbReference>
<dbReference type="EMBL" id="JBBPBM010000034">
    <property type="protein sequence ID" value="KAK8532373.1"/>
    <property type="molecule type" value="Genomic_DNA"/>
</dbReference>
<dbReference type="Proteomes" id="UP001472677">
    <property type="component" value="Unassembled WGS sequence"/>
</dbReference>
<evidence type="ECO:0000313" key="8">
    <source>
        <dbReference type="EMBL" id="KAK8532373.1"/>
    </source>
</evidence>
<protein>
    <recommendedName>
        <fullName evidence="3">phosphogluconate dehydrogenase (NADP(+)-dependent, decarboxylating)</fullName>
        <ecNumber evidence="3">1.1.1.44</ecNumber>
    </recommendedName>
</protein>
<dbReference type="InterPro" id="IPR006114">
    <property type="entry name" value="6PGDH_C"/>
</dbReference>
<keyword evidence="4" id="KW-0560">Oxidoreductase</keyword>
<comment type="caution">
    <text evidence="8">The sequence shown here is derived from an EMBL/GenBank/DDBJ whole genome shotgun (WGS) entry which is preliminary data.</text>
</comment>
<dbReference type="Gene3D" id="1.10.1040.10">
    <property type="entry name" value="N-(1-d-carboxylethyl)-l-norvaline Dehydrogenase, domain 2"/>
    <property type="match status" value="1"/>
</dbReference>
<evidence type="ECO:0000256" key="4">
    <source>
        <dbReference type="ARBA" id="ARBA00023002"/>
    </source>
</evidence>
<feature type="domain" description="6-phosphogluconate dehydrogenase C-terminal" evidence="7">
    <location>
        <begin position="211"/>
        <end position="272"/>
    </location>
</feature>
<evidence type="ECO:0000259" key="7">
    <source>
        <dbReference type="SMART" id="SM01350"/>
    </source>
</evidence>
<dbReference type="EC" id="1.1.1.44" evidence="3"/>
<evidence type="ECO:0000256" key="1">
    <source>
        <dbReference type="ARBA" id="ARBA00004874"/>
    </source>
</evidence>